<feature type="signal peptide" evidence="3">
    <location>
        <begin position="1"/>
        <end position="22"/>
    </location>
</feature>
<dbReference type="InterPro" id="IPR000330">
    <property type="entry name" value="SNF2_N"/>
</dbReference>
<dbReference type="Pfam" id="PF00176">
    <property type="entry name" value="SNF2-rel_dom"/>
    <property type="match status" value="1"/>
</dbReference>
<accession>A0A8J5VQG7</accession>
<feature type="compositionally biased region" description="Polar residues" evidence="2">
    <location>
        <begin position="947"/>
        <end position="960"/>
    </location>
</feature>
<feature type="region of interest" description="Disordered" evidence="2">
    <location>
        <begin position="947"/>
        <end position="969"/>
    </location>
</feature>
<keyword evidence="1" id="KW-0539">Nucleus</keyword>
<proteinExistence type="predicted"/>
<evidence type="ECO:0000313" key="6">
    <source>
        <dbReference type="EMBL" id="KAG8076485.1"/>
    </source>
</evidence>
<dbReference type="GO" id="GO:0140658">
    <property type="term" value="F:ATP-dependent chromatin remodeler activity"/>
    <property type="evidence" value="ECO:0007669"/>
    <property type="project" value="TreeGrafter"/>
</dbReference>
<feature type="compositionally biased region" description="Polar residues" evidence="2">
    <location>
        <begin position="1023"/>
        <end position="1044"/>
    </location>
</feature>
<feature type="chain" id="PRO_5035171627" description="SNF2 N-terminal domain-containing protein" evidence="3">
    <location>
        <begin position="23"/>
        <end position="1635"/>
    </location>
</feature>
<gene>
    <name evidence="6" type="ORF">GUJ93_ZPchr0006g44065</name>
</gene>
<dbReference type="GO" id="GO:0003677">
    <property type="term" value="F:DNA binding"/>
    <property type="evidence" value="ECO:0007669"/>
    <property type="project" value="TreeGrafter"/>
</dbReference>
<dbReference type="GO" id="GO:0000785">
    <property type="term" value="C:chromatin"/>
    <property type="evidence" value="ECO:0007669"/>
    <property type="project" value="TreeGrafter"/>
</dbReference>
<evidence type="ECO:0000259" key="5">
    <source>
        <dbReference type="Pfam" id="PF25029"/>
    </source>
</evidence>
<comment type="caution">
    <text evidence="6">The sequence shown here is derived from an EMBL/GenBank/DDBJ whole genome shotgun (WGS) entry which is preliminary data.</text>
</comment>
<dbReference type="Pfam" id="PF25029">
    <property type="entry name" value="MOM1"/>
    <property type="match status" value="1"/>
</dbReference>
<dbReference type="GO" id="GO:0042393">
    <property type="term" value="F:histone binding"/>
    <property type="evidence" value="ECO:0007669"/>
    <property type="project" value="TreeGrafter"/>
</dbReference>
<dbReference type="GO" id="GO:0016887">
    <property type="term" value="F:ATP hydrolysis activity"/>
    <property type="evidence" value="ECO:0007669"/>
    <property type="project" value="TreeGrafter"/>
</dbReference>
<evidence type="ECO:0000256" key="1">
    <source>
        <dbReference type="ARBA" id="ARBA00023242"/>
    </source>
</evidence>
<dbReference type="EMBL" id="JAAALK010000283">
    <property type="protein sequence ID" value="KAG8076485.1"/>
    <property type="molecule type" value="Genomic_DNA"/>
</dbReference>
<evidence type="ECO:0000259" key="4">
    <source>
        <dbReference type="Pfam" id="PF00176"/>
    </source>
</evidence>
<feature type="region of interest" description="Disordered" evidence="2">
    <location>
        <begin position="1387"/>
        <end position="1409"/>
    </location>
</feature>
<feature type="compositionally biased region" description="Polar residues" evidence="2">
    <location>
        <begin position="1387"/>
        <end position="1398"/>
    </location>
</feature>
<dbReference type="OrthoDB" id="885191at2759"/>
<feature type="region of interest" description="Disordered" evidence="2">
    <location>
        <begin position="1296"/>
        <end position="1348"/>
    </location>
</feature>
<dbReference type="GO" id="GO:0005524">
    <property type="term" value="F:ATP binding"/>
    <property type="evidence" value="ECO:0007669"/>
    <property type="project" value="InterPro"/>
</dbReference>
<feature type="compositionally biased region" description="Polar residues" evidence="2">
    <location>
        <begin position="1296"/>
        <end position="1308"/>
    </location>
</feature>
<feature type="region of interest" description="Disordered" evidence="2">
    <location>
        <begin position="1018"/>
        <end position="1053"/>
    </location>
</feature>
<feature type="domain" description="SNF2 N-terminal" evidence="4">
    <location>
        <begin position="21"/>
        <end position="240"/>
    </location>
</feature>
<reference evidence="6" key="1">
    <citation type="journal article" date="2021" name="bioRxiv">
        <title>Whole Genome Assembly and Annotation of Northern Wild Rice, Zizania palustris L., Supports a Whole Genome Duplication in the Zizania Genus.</title>
        <authorList>
            <person name="Haas M."/>
            <person name="Kono T."/>
            <person name="Macchietto M."/>
            <person name="Millas R."/>
            <person name="McGilp L."/>
            <person name="Shao M."/>
            <person name="Duquette J."/>
            <person name="Hirsch C.N."/>
            <person name="Kimball J."/>
        </authorList>
    </citation>
    <scope>NUCLEOTIDE SEQUENCE</scope>
    <source>
        <tissue evidence="6">Fresh leaf tissue</tissue>
    </source>
</reference>
<evidence type="ECO:0008006" key="8">
    <source>
        <dbReference type="Google" id="ProtNLM"/>
    </source>
</evidence>
<organism evidence="6 7">
    <name type="scientific">Zizania palustris</name>
    <name type="common">Northern wild rice</name>
    <dbReference type="NCBI Taxonomy" id="103762"/>
    <lineage>
        <taxon>Eukaryota</taxon>
        <taxon>Viridiplantae</taxon>
        <taxon>Streptophyta</taxon>
        <taxon>Embryophyta</taxon>
        <taxon>Tracheophyta</taxon>
        <taxon>Spermatophyta</taxon>
        <taxon>Magnoliopsida</taxon>
        <taxon>Liliopsida</taxon>
        <taxon>Poales</taxon>
        <taxon>Poaceae</taxon>
        <taxon>BOP clade</taxon>
        <taxon>Oryzoideae</taxon>
        <taxon>Oryzeae</taxon>
        <taxon>Zizaniinae</taxon>
        <taxon>Zizania</taxon>
    </lineage>
</organism>
<dbReference type="Proteomes" id="UP000729402">
    <property type="component" value="Unassembled WGS sequence"/>
</dbReference>
<evidence type="ECO:0000256" key="3">
    <source>
        <dbReference type="SAM" id="SignalP"/>
    </source>
</evidence>
<keyword evidence="7" id="KW-1185">Reference proteome</keyword>
<dbReference type="PANTHER" id="PTHR45623">
    <property type="entry name" value="CHROMODOMAIN-HELICASE-DNA-BINDING PROTEIN 3-RELATED-RELATED"/>
    <property type="match status" value="1"/>
</dbReference>
<dbReference type="GO" id="GO:0003682">
    <property type="term" value="F:chromatin binding"/>
    <property type="evidence" value="ECO:0007669"/>
    <property type="project" value="TreeGrafter"/>
</dbReference>
<evidence type="ECO:0000256" key="2">
    <source>
        <dbReference type="SAM" id="MobiDB-lite"/>
    </source>
</evidence>
<sequence>MQEYVIKTILFILTVLPDVCQPFLIVVTPASLSAWEVQFNHLAPFVNVVVYDGGKETLKLIQDLEFYGKRNCMILQVLLSHPDAILEDIETIKHICWEAVIVDYYQNSALKYLEQLKKLHADFRMVLLSSPIKDNLPEYTNLLAFLNPAEKDYSNCVGADDSLATLKARFTHHIAYERKTDSSNFLEYWVPSYISQEQLEVYCNILISKSSVLQSQMRTDSVGTLHDICLSLKKCCDHPYLIDEYLQSSRYNNNDVIENIDTEMHASGKLLLLDKMLKEIRKKRLRVIVLFQSGGKGRNTMGSILEGFVHHRFGPDSCERIEYGTIMSMKHAAINKFNDKTNGRFVFLIENRACLPSIKLSSIDAIIVYGTDRNPLNDLKALQKIKIESHVEYVSVFRLYTPFTVEEKSLVLAKQGVLIDKNMQGLRIHTLLSWGASYLFAKLDEAHQDNACKSSEMDTLFVDEIIIEFLTKLSTNVGGSTNRRSISKANMSGEHYSRNIALIGEKKGISELEEDPAKFWLNLLNGRSPCGSYISGALQSRIRMSHTMDEVKVLAEEIDEPRKKRTKVGEIIMGSSAEVQSRLRKSHTLDEVKVSAKEIDEPRKKRTKVGGIIMGSSSEVLSGNSNDDALPEICTTSCPALLPVDDTQQKLGTESLMSTPKNLHIQLNQELSKLIKVLQLPDNVMSLVGQFLEHILNNHLVSLEPKDTLHALNIALCWRAASLLNFKMDRRESLALAEKRLKYECNEKLTRFVYDRLRTLKKHFRQKAGAIDSNRESTSIESIKPSWKETSPNLRNDHMLPKKRMDLHDKFMNGALQEGSCDAAPMVPKEQELIAVPGAHREYHLSTDELAEFVEKRVDLVDNVFALGEKHILDKQQSEISELETHTAGEYTSIENVERDNVNPSTSLVMGVNTNNDVTVAADHVNLESTMLASPQNLMTLSVSREVGSENNQTVHQPDTATGPLQEGATSCHLASVDASEGDTEKNAAAAAADMLESGTQSYTVASKPTDMLVAREVETQTDRSSILEQQSTSLPPKQSSVASQHPPAESEPANILSMETARDMQLEMQPSASMLDAPPQDMHDDDNSQIKQQMEMAPDLSQRGGTSQEVDANNSNTVYTVGGHSELPTFATPQSLATRGNISNMSSQQSKVVPAQQNIAPSQHPPAEAEQTGLLITHAAWGLHSEMQPSTSLLDAPCQRNNRNQTDYQPDQTTGFSQEVSTAYHHLGDARVVVDAINDDNVAENLLHSESPSGLPVSTEVETQICQSSMSVQQSTNQSAQQSPVGIEATQELQPGMQPSTSLQDQPEQAELEGMSSSAAIQDLQREMQHPNSVQDEYAGAEQESMLSTTAAHDLQPEMQPPTPVQDQLAEADQEDMLSATAAQNLQSEMEQSTSMQDAPFEGTDLSGMPVQQSITVDQSVVPSWDLHGGVEPTGALCTETAHVLQSELQASGSMQRPAGAGVSTSCIMTARDLQPQMDPLSTMQPVPLERTLYEDRNQVGLRPNSASGPERPTQPFPVAPMMCNYPTISGEPLKNELDRLKRCSNFIRNAHETKKTQLRVECDQEIEKLKMKYDLLIQKEDSAYSQTEAALNNAYRKVFMNQSLADDFRAKFMLSSAAQGIQQSITTIYHCLP</sequence>
<dbReference type="InterPro" id="IPR056882">
    <property type="entry name" value="MOM1_dom"/>
</dbReference>
<feature type="domain" description="MOM1 alpha-helical" evidence="5">
    <location>
        <begin position="658"/>
        <end position="781"/>
    </location>
</feature>
<protein>
    <recommendedName>
        <fullName evidence="8">SNF2 N-terminal domain-containing protein</fullName>
    </recommendedName>
</protein>
<feature type="region of interest" description="Disordered" evidence="2">
    <location>
        <begin position="1193"/>
        <end position="1215"/>
    </location>
</feature>
<reference evidence="6" key="2">
    <citation type="submission" date="2021-02" db="EMBL/GenBank/DDBJ databases">
        <authorList>
            <person name="Kimball J.A."/>
            <person name="Haas M.W."/>
            <person name="Macchietto M."/>
            <person name="Kono T."/>
            <person name="Duquette J."/>
            <person name="Shao M."/>
        </authorList>
    </citation>
    <scope>NUCLEOTIDE SEQUENCE</scope>
    <source>
        <tissue evidence="6">Fresh leaf tissue</tissue>
    </source>
</reference>
<keyword evidence="3" id="KW-0732">Signal</keyword>
<dbReference type="GO" id="GO:0005634">
    <property type="term" value="C:nucleus"/>
    <property type="evidence" value="ECO:0007669"/>
    <property type="project" value="TreeGrafter"/>
</dbReference>
<name>A0A8J5VQG7_ZIZPA</name>
<dbReference type="PANTHER" id="PTHR45623:SF36">
    <property type="entry name" value="CHROMO DOMAIN-CONTAINING PROTEIN"/>
    <property type="match status" value="1"/>
</dbReference>
<feature type="region of interest" description="Disordered" evidence="2">
    <location>
        <begin position="1502"/>
        <end position="1521"/>
    </location>
</feature>
<evidence type="ECO:0000313" key="7">
    <source>
        <dbReference type="Proteomes" id="UP000729402"/>
    </source>
</evidence>